<evidence type="ECO:0000256" key="4">
    <source>
        <dbReference type="ARBA" id="ARBA00022729"/>
    </source>
</evidence>
<evidence type="ECO:0000259" key="8">
    <source>
        <dbReference type="Pfam" id="PF01120"/>
    </source>
</evidence>
<dbReference type="PATRIC" id="fig|1276246.3.peg.673"/>
<protein>
    <recommendedName>
        <fullName evidence="3">alpha-L-fucosidase</fullName>
        <ecNumber evidence="3">3.2.1.51</ecNumber>
    </recommendedName>
</protein>
<dbReference type="eggNOG" id="COG3669">
    <property type="taxonomic scope" value="Bacteria"/>
</dbReference>
<comment type="function">
    <text evidence="1">Alpha-L-fucosidase is responsible for hydrolyzing the alpha-1,6-linked fucose joined to the reducing-end N-acetylglucosamine of the carbohydrate moieties of glycoproteins.</text>
</comment>
<feature type="site" description="May be important for catalysis" evidence="7">
    <location>
        <position position="238"/>
    </location>
</feature>
<keyword evidence="6" id="KW-0326">Glycosidase</keyword>
<organism evidence="9 10">
    <name type="scientific">Spiroplasma culicicola AES-1</name>
    <dbReference type="NCBI Taxonomy" id="1276246"/>
    <lineage>
        <taxon>Bacteria</taxon>
        <taxon>Bacillati</taxon>
        <taxon>Mycoplasmatota</taxon>
        <taxon>Mollicutes</taxon>
        <taxon>Entomoplasmatales</taxon>
        <taxon>Spiroplasmataceae</taxon>
        <taxon>Spiroplasma</taxon>
    </lineage>
</organism>
<dbReference type="Pfam" id="PF01120">
    <property type="entry name" value="Alpha_L_fucos"/>
    <property type="match status" value="1"/>
</dbReference>
<dbReference type="HOGENOM" id="CLU_002934_0_0_14"/>
<dbReference type="Proteomes" id="UP000019267">
    <property type="component" value="Chromosome"/>
</dbReference>
<gene>
    <name evidence="9" type="ORF">SCULI_v1c06740</name>
</gene>
<dbReference type="GO" id="GO:0005764">
    <property type="term" value="C:lysosome"/>
    <property type="evidence" value="ECO:0007669"/>
    <property type="project" value="TreeGrafter"/>
</dbReference>
<comment type="similarity">
    <text evidence="2">Belongs to the glycosyl hydrolase 29 family.</text>
</comment>
<evidence type="ECO:0000313" key="10">
    <source>
        <dbReference type="Proteomes" id="UP000019267"/>
    </source>
</evidence>
<dbReference type="STRING" id="1276246.SCULI_v1c06740"/>
<keyword evidence="10" id="KW-1185">Reference proteome</keyword>
<dbReference type="AlphaFoldDB" id="W6A801"/>
<evidence type="ECO:0000256" key="5">
    <source>
        <dbReference type="ARBA" id="ARBA00022801"/>
    </source>
</evidence>
<feature type="domain" description="Glycoside hydrolase family 29 N-terminal" evidence="8">
    <location>
        <begin position="8"/>
        <end position="305"/>
    </location>
</feature>
<sequence>MKEITRVQKFREYGLGLFIHYGLYNQLEKGEWYQEMYKLTTQEYLSLFSNFSELNLQLNIKKIVSFAKENNFKYIVFTTKHHDGFALYDSKKISSYDITMTKTRDIVKEFIAECNRQQIEPFLYYATWDWSNPKYNDDFDEYLEYMHKNIEYLCKEYKNVKGYWFDGNWNRKEADWKEDRLYKIIRKYNPEAMIINNSGLANAGKEQHPEVDSITFEQGHMKKVDYTVFSRDLAAETCQTFNDHWGYAKEDYNYKSVKDLISKFLTARKQKANYLLNLSVDKNGELIPLEIETVKIFNKWVNNYGYSLIGNYDLVSVSEEDFIIKKNKDYYIFLYNVITGGHVKKIQFGGNFQEERKYNLDKNIRIKSIKYLDNSDPVEYEIDERIIKLRMKSFDYGINTIVRVIKMEEE</sequence>
<dbReference type="GO" id="GO:0016139">
    <property type="term" value="P:glycoside catabolic process"/>
    <property type="evidence" value="ECO:0007669"/>
    <property type="project" value="TreeGrafter"/>
</dbReference>
<evidence type="ECO:0000256" key="3">
    <source>
        <dbReference type="ARBA" id="ARBA00012662"/>
    </source>
</evidence>
<name>W6A801_9MOLU</name>
<dbReference type="InterPro" id="IPR000933">
    <property type="entry name" value="Glyco_hydro_29"/>
</dbReference>
<dbReference type="OrthoDB" id="107551at2"/>
<reference evidence="9 10" key="1">
    <citation type="journal article" date="2014" name="Genome Biol. Evol.">
        <title>Molecular evolution of the substrate utilization strategies and putative virulence factors in mosquito-associated Spiroplasma species.</title>
        <authorList>
            <person name="Chang T.H."/>
            <person name="Lo W.S."/>
            <person name="Ku C."/>
            <person name="Chen L.L."/>
            <person name="Kuo C.H."/>
        </authorList>
    </citation>
    <scope>NUCLEOTIDE SEQUENCE [LARGE SCALE GENOMIC DNA]</scope>
    <source>
        <strain evidence="9">AES-1</strain>
    </source>
</reference>
<evidence type="ECO:0000256" key="1">
    <source>
        <dbReference type="ARBA" id="ARBA00004071"/>
    </source>
</evidence>
<dbReference type="KEGG" id="scq:SCULI_v1c06740"/>
<dbReference type="GO" id="GO:0006004">
    <property type="term" value="P:fucose metabolic process"/>
    <property type="evidence" value="ECO:0007669"/>
    <property type="project" value="InterPro"/>
</dbReference>
<dbReference type="Gene3D" id="3.20.20.80">
    <property type="entry name" value="Glycosidases"/>
    <property type="match status" value="1"/>
</dbReference>
<evidence type="ECO:0000313" key="9">
    <source>
        <dbReference type="EMBL" id="AHI53015.1"/>
    </source>
</evidence>
<proteinExistence type="inferred from homology"/>
<dbReference type="InterPro" id="IPR017853">
    <property type="entry name" value="GH"/>
</dbReference>
<evidence type="ECO:0000256" key="2">
    <source>
        <dbReference type="ARBA" id="ARBA00007951"/>
    </source>
</evidence>
<dbReference type="InterPro" id="IPR016286">
    <property type="entry name" value="FUC_metazoa-typ"/>
</dbReference>
<dbReference type="PRINTS" id="PR00741">
    <property type="entry name" value="GLHYDRLASE29"/>
</dbReference>
<dbReference type="EMBL" id="CP006681">
    <property type="protein sequence ID" value="AHI53015.1"/>
    <property type="molecule type" value="Genomic_DNA"/>
</dbReference>
<dbReference type="PANTHER" id="PTHR10030">
    <property type="entry name" value="ALPHA-L-FUCOSIDASE"/>
    <property type="match status" value="1"/>
</dbReference>
<dbReference type="EC" id="3.2.1.51" evidence="3"/>
<evidence type="ECO:0000256" key="6">
    <source>
        <dbReference type="ARBA" id="ARBA00023295"/>
    </source>
</evidence>
<accession>W6A801</accession>
<dbReference type="SMART" id="SM00812">
    <property type="entry name" value="Alpha_L_fucos"/>
    <property type="match status" value="1"/>
</dbReference>
<keyword evidence="4" id="KW-0732">Signal</keyword>
<evidence type="ECO:0000256" key="7">
    <source>
        <dbReference type="PIRSR" id="PIRSR001092-1"/>
    </source>
</evidence>
<dbReference type="InterPro" id="IPR057739">
    <property type="entry name" value="Glyco_hydro_29_N"/>
</dbReference>
<dbReference type="PANTHER" id="PTHR10030:SF37">
    <property type="entry name" value="ALPHA-L-FUCOSIDASE-RELATED"/>
    <property type="match status" value="1"/>
</dbReference>
<dbReference type="SUPFAM" id="SSF51445">
    <property type="entry name" value="(Trans)glycosidases"/>
    <property type="match status" value="1"/>
</dbReference>
<dbReference type="PIRSF" id="PIRSF001092">
    <property type="entry name" value="Alpha-L-fucosidase"/>
    <property type="match status" value="1"/>
</dbReference>
<dbReference type="GO" id="GO:0004560">
    <property type="term" value="F:alpha-L-fucosidase activity"/>
    <property type="evidence" value="ECO:0007669"/>
    <property type="project" value="InterPro"/>
</dbReference>
<keyword evidence="5" id="KW-0378">Hydrolase</keyword>
<dbReference type="RefSeq" id="WP_025363247.1">
    <property type="nucleotide sequence ID" value="NZ_CP006681.1"/>
</dbReference>